<evidence type="ECO:0000313" key="2">
    <source>
        <dbReference type="Proteomes" id="UP000242427"/>
    </source>
</evidence>
<dbReference type="AlphaFoldDB" id="A0A9X7JQM6"/>
<evidence type="ECO:0000313" key="1">
    <source>
        <dbReference type="EMBL" id="PSJ27871.1"/>
    </source>
</evidence>
<sequence>MRQLLSADVRASDRLQVRGPGRGCALVPPGTDPAEAADRLLPLVAGDGGRFCSNVRTVVCVEEPHDEGSAEAADLPGAGRPVAPPAAAALALTLTRLLADALDALRTGPVDDRLPLAAFRVPGEAGQCARRLREGLGPGDRMLTRRPP</sequence>
<protein>
    <submittedName>
        <fullName evidence="1">Uncharacterized protein</fullName>
    </submittedName>
</protein>
<dbReference type="Proteomes" id="UP000242427">
    <property type="component" value="Unassembled WGS sequence"/>
</dbReference>
<gene>
    <name evidence="1" type="ORF">B7P34_15080</name>
</gene>
<organism evidence="1 2">
    <name type="scientific">Streptosporangium nondiastaticum</name>
    <dbReference type="NCBI Taxonomy" id="35764"/>
    <lineage>
        <taxon>Bacteria</taxon>
        <taxon>Bacillati</taxon>
        <taxon>Actinomycetota</taxon>
        <taxon>Actinomycetes</taxon>
        <taxon>Streptosporangiales</taxon>
        <taxon>Streptosporangiaceae</taxon>
        <taxon>Streptosporangium</taxon>
    </lineage>
</organism>
<dbReference type="EMBL" id="PXWG01000033">
    <property type="protein sequence ID" value="PSJ27871.1"/>
    <property type="molecule type" value="Genomic_DNA"/>
</dbReference>
<comment type="caution">
    <text evidence="1">The sequence shown here is derived from an EMBL/GenBank/DDBJ whole genome shotgun (WGS) entry which is preliminary data.</text>
</comment>
<feature type="non-terminal residue" evidence="1">
    <location>
        <position position="148"/>
    </location>
</feature>
<keyword evidence="2" id="KW-1185">Reference proteome</keyword>
<accession>A0A9X7JQM6</accession>
<name>A0A9X7JQM6_9ACTN</name>
<reference evidence="1 2" key="1">
    <citation type="submission" date="2018-03" db="EMBL/GenBank/DDBJ databases">
        <title>Chitinolytic properties of Streptosporangium nondiastaticum TBG75A20.</title>
        <authorList>
            <person name="Gayathri V."/>
            <person name="Shiburaj S."/>
        </authorList>
    </citation>
    <scope>NUCLEOTIDE SEQUENCE [LARGE SCALE GENOMIC DNA]</scope>
    <source>
        <strain evidence="1 2">TBG75A20</strain>
    </source>
</reference>
<proteinExistence type="predicted"/>